<feature type="compositionally biased region" description="Basic residues" evidence="1">
    <location>
        <begin position="278"/>
        <end position="287"/>
    </location>
</feature>
<organism evidence="2 3">
    <name type="scientific">Lasius niger</name>
    <name type="common">Black garden ant</name>
    <dbReference type="NCBI Taxonomy" id="67767"/>
    <lineage>
        <taxon>Eukaryota</taxon>
        <taxon>Metazoa</taxon>
        <taxon>Ecdysozoa</taxon>
        <taxon>Arthropoda</taxon>
        <taxon>Hexapoda</taxon>
        <taxon>Insecta</taxon>
        <taxon>Pterygota</taxon>
        <taxon>Neoptera</taxon>
        <taxon>Endopterygota</taxon>
        <taxon>Hymenoptera</taxon>
        <taxon>Apocrita</taxon>
        <taxon>Aculeata</taxon>
        <taxon>Formicoidea</taxon>
        <taxon>Formicidae</taxon>
        <taxon>Formicinae</taxon>
        <taxon>Lasius</taxon>
        <taxon>Lasius</taxon>
    </lineage>
</organism>
<feature type="region of interest" description="Disordered" evidence="1">
    <location>
        <begin position="179"/>
        <end position="341"/>
    </location>
</feature>
<protein>
    <submittedName>
        <fullName evidence="2">Nostrin-like isoform x1 protein</fullName>
    </submittedName>
</protein>
<evidence type="ECO:0000313" key="3">
    <source>
        <dbReference type="Proteomes" id="UP000036403"/>
    </source>
</evidence>
<evidence type="ECO:0000256" key="1">
    <source>
        <dbReference type="SAM" id="MobiDB-lite"/>
    </source>
</evidence>
<dbReference type="OrthoDB" id="7554098at2759"/>
<dbReference type="PaxDb" id="67767-A0A0J7KQJ4"/>
<comment type="caution">
    <text evidence="2">The sequence shown here is derived from an EMBL/GenBank/DDBJ whole genome shotgun (WGS) entry which is preliminary data.</text>
</comment>
<dbReference type="AlphaFoldDB" id="A0A0J7KQJ4"/>
<reference evidence="2 3" key="1">
    <citation type="submission" date="2015-04" db="EMBL/GenBank/DDBJ databases">
        <title>Lasius niger genome sequencing.</title>
        <authorList>
            <person name="Konorov E.A."/>
            <person name="Nikitin M.A."/>
            <person name="Kirill M.V."/>
            <person name="Chang P."/>
        </authorList>
    </citation>
    <scope>NUCLEOTIDE SEQUENCE [LARGE SCALE GENOMIC DNA]</scope>
    <source>
        <tissue evidence="2">Whole</tissue>
    </source>
</reference>
<evidence type="ECO:0000313" key="2">
    <source>
        <dbReference type="EMBL" id="KMQ92608.1"/>
    </source>
</evidence>
<proteinExistence type="predicted"/>
<keyword evidence="3" id="KW-1185">Reference proteome</keyword>
<sequence length="392" mass="43120">MNEVKHVLTALRSPAKSSTLNNGAAGVATATWYDVPAPIIVHCREFREEAGRDVAVAVVENGERKKPEETEIGSLVKNTEEETPSTKVLGGSSVKDDAKDVVGSSSEKVGRPRSLNEALYQNREAVLNDRNRKRHSTTLELNATARVETDVDGVPTISFSFLRADERFHEDGEEIVVLEIDTSDQTKDSQSESAENQLYDLPKSAVPARVSPERSEDKETSVESSSSPPASRRVLYDVPARSAKDASLNGSREERTATASSNVSLDGRRKQQRDQTKRSTRSLKSGRRSYGASDSDGYDAGIASMSGSYSDPECPNNEEEGSMSGGSGRSGRRMKLQKRRLGKAWGRMRSWLREERTRIGEVVNRHARLQAVGALSPEVAFRKSPINKHWSK</sequence>
<feature type="region of interest" description="Disordered" evidence="1">
    <location>
        <begin position="79"/>
        <end position="112"/>
    </location>
</feature>
<feature type="compositionally biased region" description="Low complexity" evidence="1">
    <location>
        <begin position="222"/>
        <end position="231"/>
    </location>
</feature>
<feature type="compositionally biased region" description="Basic and acidic residues" evidence="1">
    <location>
        <begin position="266"/>
        <end position="277"/>
    </location>
</feature>
<name>A0A0J7KQJ4_LASNI</name>
<gene>
    <name evidence="2" type="ORF">RF55_7381</name>
</gene>
<accession>A0A0J7KQJ4</accession>
<dbReference type="EMBL" id="LBMM01004283">
    <property type="protein sequence ID" value="KMQ92608.1"/>
    <property type="molecule type" value="Genomic_DNA"/>
</dbReference>
<dbReference type="STRING" id="67767.A0A0J7KQJ4"/>
<feature type="compositionally biased region" description="Basic and acidic residues" evidence="1">
    <location>
        <begin position="211"/>
        <end position="221"/>
    </location>
</feature>
<dbReference type="Proteomes" id="UP000036403">
    <property type="component" value="Unassembled WGS sequence"/>
</dbReference>
<feature type="compositionally biased region" description="Basic residues" evidence="1">
    <location>
        <begin position="330"/>
        <end position="341"/>
    </location>
</feature>